<protein>
    <submittedName>
        <fullName evidence="9">ABC transporter permease</fullName>
    </submittedName>
</protein>
<dbReference type="InterPro" id="IPR000515">
    <property type="entry name" value="MetI-like"/>
</dbReference>
<dbReference type="CDD" id="cd06261">
    <property type="entry name" value="TM_PBP2"/>
    <property type="match status" value="1"/>
</dbReference>
<dbReference type="GO" id="GO:0005886">
    <property type="term" value="C:plasma membrane"/>
    <property type="evidence" value="ECO:0007669"/>
    <property type="project" value="UniProtKB-SubCell"/>
</dbReference>
<dbReference type="AlphaFoldDB" id="A0A931AUB0"/>
<feature type="transmembrane region" description="Helical" evidence="7">
    <location>
        <begin position="216"/>
        <end position="238"/>
    </location>
</feature>
<comment type="caution">
    <text evidence="9">The sequence shown here is derived from an EMBL/GenBank/DDBJ whole genome shotgun (WGS) entry which is preliminary data.</text>
</comment>
<dbReference type="Gene3D" id="1.10.3720.10">
    <property type="entry name" value="MetI-like"/>
    <property type="match status" value="1"/>
</dbReference>
<sequence length="254" mass="27827">MSFLTIFAPVITEFSPLENNSRNRLQSPSLTHYMGTDEFGRDIFARVLYGARNSIQVGISVVFLTIIFGGIVGIIAGYYSKLDNVIMRILDGLMAFPGIIIAISLAAIWGGGKYNIIIALSFSYFPKMARIVRSSILSIKDLEYIESAKAIGASNSRIIFRHILKNSISPIMVQASFNFARAILDEAALSFLGVGIMPPNPSLGGMISDARSFLSVAPWIITFPGIFIVIIVLSFNLIGDGLRDLLDPHLQNNY</sequence>
<dbReference type="InterPro" id="IPR035906">
    <property type="entry name" value="MetI-like_sf"/>
</dbReference>
<evidence type="ECO:0000256" key="5">
    <source>
        <dbReference type="ARBA" id="ARBA00022989"/>
    </source>
</evidence>
<proteinExistence type="inferred from homology"/>
<keyword evidence="3" id="KW-1003">Cell membrane</keyword>
<comment type="subcellular location">
    <subcellularLocation>
        <location evidence="1 7">Cell membrane</location>
        <topology evidence="1 7">Multi-pass membrane protein</topology>
    </subcellularLocation>
</comment>
<keyword evidence="5 7" id="KW-1133">Transmembrane helix</keyword>
<dbReference type="GO" id="GO:0055085">
    <property type="term" value="P:transmembrane transport"/>
    <property type="evidence" value="ECO:0007669"/>
    <property type="project" value="InterPro"/>
</dbReference>
<dbReference type="PANTHER" id="PTHR43386">
    <property type="entry name" value="OLIGOPEPTIDE TRANSPORT SYSTEM PERMEASE PROTEIN APPC"/>
    <property type="match status" value="1"/>
</dbReference>
<organism evidence="9 10">
    <name type="scientific">Halonatronomonas betaini</name>
    <dbReference type="NCBI Taxonomy" id="2778430"/>
    <lineage>
        <taxon>Bacteria</taxon>
        <taxon>Bacillati</taxon>
        <taxon>Bacillota</taxon>
        <taxon>Clostridia</taxon>
        <taxon>Halanaerobiales</taxon>
        <taxon>Halarsenatibacteraceae</taxon>
        <taxon>Halonatronomonas</taxon>
    </lineage>
</organism>
<dbReference type="PROSITE" id="PS50928">
    <property type="entry name" value="ABC_TM1"/>
    <property type="match status" value="1"/>
</dbReference>
<gene>
    <name evidence="9" type="ORF">I0Q91_04375</name>
</gene>
<dbReference type="Pfam" id="PF00528">
    <property type="entry name" value="BPD_transp_1"/>
    <property type="match status" value="1"/>
</dbReference>
<comment type="similarity">
    <text evidence="7">Belongs to the binding-protein-dependent transport system permease family.</text>
</comment>
<evidence type="ECO:0000256" key="6">
    <source>
        <dbReference type="ARBA" id="ARBA00023136"/>
    </source>
</evidence>
<feature type="domain" description="ABC transmembrane type-1" evidence="8">
    <location>
        <begin position="51"/>
        <end position="239"/>
    </location>
</feature>
<dbReference type="SUPFAM" id="SSF161098">
    <property type="entry name" value="MetI-like"/>
    <property type="match status" value="1"/>
</dbReference>
<name>A0A931AUB0_9FIRM</name>
<evidence type="ECO:0000256" key="3">
    <source>
        <dbReference type="ARBA" id="ARBA00022475"/>
    </source>
</evidence>
<dbReference type="EMBL" id="JADPIE010000002">
    <property type="protein sequence ID" value="MBF8436306.1"/>
    <property type="molecule type" value="Genomic_DNA"/>
</dbReference>
<evidence type="ECO:0000256" key="2">
    <source>
        <dbReference type="ARBA" id="ARBA00022448"/>
    </source>
</evidence>
<evidence type="ECO:0000256" key="7">
    <source>
        <dbReference type="RuleBase" id="RU363032"/>
    </source>
</evidence>
<evidence type="ECO:0000256" key="1">
    <source>
        <dbReference type="ARBA" id="ARBA00004651"/>
    </source>
</evidence>
<accession>A0A931AUB0</accession>
<evidence type="ECO:0000313" key="9">
    <source>
        <dbReference type="EMBL" id="MBF8436306.1"/>
    </source>
</evidence>
<feature type="transmembrane region" description="Helical" evidence="7">
    <location>
        <begin position="57"/>
        <end position="79"/>
    </location>
</feature>
<keyword evidence="6 7" id="KW-0472">Membrane</keyword>
<dbReference type="InterPro" id="IPR050366">
    <property type="entry name" value="BP-dependent_transpt_permease"/>
</dbReference>
<evidence type="ECO:0000256" key="4">
    <source>
        <dbReference type="ARBA" id="ARBA00022692"/>
    </source>
</evidence>
<reference evidence="9" key="1">
    <citation type="submission" date="2020-11" db="EMBL/GenBank/DDBJ databases">
        <title>Halonatronomonas betainensis gen. nov., sp. nov. a novel haloalkaliphilic representative of the family Halanaerobiacae capable of betaine degradation.</title>
        <authorList>
            <person name="Boltyanskaya Y."/>
            <person name="Kevbrin V."/>
            <person name="Detkova E."/>
            <person name="Grouzdev D.S."/>
            <person name="Koziaeva V."/>
            <person name="Zhilina T."/>
        </authorList>
    </citation>
    <scope>NUCLEOTIDE SEQUENCE</scope>
    <source>
        <strain evidence="9">Z-7014</strain>
    </source>
</reference>
<keyword evidence="4 7" id="KW-0812">Transmembrane</keyword>
<keyword evidence="2 7" id="KW-0813">Transport</keyword>
<dbReference type="Proteomes" id="UP000621436">
    <property type="component" value="Unassembled WGS sequence"/>
</dbReference>
<evidence type="ECO:0000313" key="10">
    <source>
        <dbReference type="Proteomes" id="UP000621436"/>
    </source>
</evidence>
<keyword evidence="10" id="KW-1185">Reference proteome</keyword>
<dbReference type="PANTHER" id="PTHR43386:SF1">
    <property type="entry name" value="D,D-DIPEPTIDE TRANSPORT SYSTEM PERMEASE PROTEIN DDPC-RELATED"/>
    <property type="match status" value="1"/>
</dbReference>
<feature type="transmembrane region" description="Helical" evidence="7">
    <location>
        <begin position="99"/>
        <end position="125"/>
    </location>
</feature>
<evidence type="ECO:0000259" key="8">
    <source>
        <dbReference type="PROSITE" id="PS50928"/>
    </source>
</evidence>